<evidence type="ECO:0000313" key="3">
    <source>
        <dbReference type="EMBL" id="RHE93646.1"/>
    </source>
</evidence>
<dbReference type="Gene3D" id="2.160.20.10">
    <property type="entry name" value="Single-stranded right-handed beta-helix, Pectin lyase-like"/>
    <property type="match status" value="2"/>
</dbReference>
<feature type="signal peptide" evidence="1">
    <location>
        <begin position="1"/>
        <end position="19"/>
    </location>
</feature>
<keyword evidence="1" id="KW-0732">Signal</keyword>
<dbReference type="SUPFAM" id="SSF51126">
    <property type="entry name" value="Pectin lyase-like"/>
    <property type="match status" value="2"/>
</dbReference>
<dbReference type="PROSITE" id="PS50022">
    <property type="entry name" value="FA58C_3"/>
    <property type="match status" value="1"/>
</dbReference>
<dbReference type="RefSeq" id="WP_118221273.1">
    <property type="nucleotide sequence ID" value="NZ_JADNIJ010000005.1"/>
</dbReference>
<feature type="chain" id="PRO_5019579208" evidence="1">
    <location>
        <begin position="20"/>
        <end position="1118"/>
    </location>
</feature>
<dbReference type="Gene3D" id="2.60.120.260">
    <property type="entry name" value="Galactose-binding domain-like"/>
    <property type="match status" value="1"/>
</dbReference>
<accession>A0A414LG82</accession>
<dbReference type="Pfam" id="PF00754">
    <property type="entry name" value="F5_F8_type_C"/>
    <property type="match status" value="1"/>
</dbReference>
<organism evidence="3 4">
    <name type="scientific">Bacteroides intestinalis</name>
    <dbReference type="NCBI Taxonomy" id="329854"/>
    <lineage>
        <taxon>Bacteria</taxon>
        <taxon>Pseudomonadati</taxon>
        <taxon>Bacteroidota</taxon>
        <taxon>Bacteroidia</taxon>
        <taxon>Bacteroidales</taxon>
        <taxon>Bacteroidaceae</taxon>
        <taxon>Bacteroides</taxon>
    </lineage>
</organism>
<dbReference type="InterPro" id="IPR026444">
    <property type="entry name" value="Secre_tail"/>
</dbReference>
<gene>
    <name evidence="3" type="ORF">DW712_06155</name>
</gene>
<protein>
    <submittedName>
        <fullName evidence="3">T9SS C-terminal target domain-containing protein</fullName>
    </submittedName>
</protein>
<dbReference type="InterPro" id="IPR011050">
    <property type="entry name" value="Pectin_lyase_fold/virulence"/>
</dbReference>
<dbReference type="NCBIfam" id="TIGR04183">
    <property type="entry name" value="Por_Secre_tail"/>
    <property type="match status" value="1"/>
</dbReference>
<dbReference type="EMBL" id="QSKV01000003">
    <property type="protein sequence ID" value="RHE93646.1"/>
    <property type="molecule type" value="Genomic_DNA"/>
</dbReference>
<name>A0A414LG82_9BACE</name>
<evidence type="ECO:0000259" key="2">
    <source>
        <dbReference type="PROSITE" id="PS50022"/>
    </source>
</evidence>
<evidence type="ECO:0000313" key="4">
    <source>
        <dbReference type="Proteomes" id="UP000285650"/>
    </source>
</evidence>
<proteinExistence type="predicted"/>
<dbReference type="InterPro" id="IPR000421">
    <property type="entry name" value="FA58C"/>
</dbReference>
<dbReference type="Pfam" id="PF12708">
    <property type="entry name" value="Pect-lyase_RHGA_epim"/>
    <property type="match status" value="2"/>
</dbReference>
<evidence type="ECO:0000256" key="1">
    <source>
        <dbReference type="SAM" id="SignalP"/>
    </source>
</evidence>
<dbReference type="InterPro" id="IPR024535">
    <property type="entry name" value="RHGA/B-epi-like_pectate_lyase"/>
</dbReference>
<dbReference type="InterPro" id="IPR012334">
    <property type="entry name" value="Pectin_lyas_fold"/>
</dbReference>
<dbReference type="SUPFAM" id="SSF49785">
    <property type="entry name" value="Galactose-binding domain-like"/>
    <property type="match status" value="1"/>
</dbReference>
<dbReference type="InterPro" id="IPR008979">
    <property type="entry name" value="Galactose-bd-like_sf"/>
</dbReference>
<dbReference type="Proteomes" id="UP000285650">
    <property type="component" value="Unassembled WGS sequence"/>
</dbReference>
<reference evidence="3 4" key="1">
    <citation type="submission" date="2018-08" db="EMBL/GenBank/DDBJ databases">
        <title>A genome reference for cultivated species of the human gut microbiota.</title>
        <authorList>
            <person name="Zou Y."/>
            <person name="Xue W."/>
            <person name="Luo G."/>
        </authorList>
    </citation>
    <scope>NUCLEOTIDE SEQUENCE [LARGE SCALE GENOMIC DNA]</scope>
    <source>
        <strain evidence="3 4">AM27-17</strain>
    </source>
</reference>
<dbReference type="AlphaFoldDB" id="A0A414LG82"/>
<sequence length="1118" mass="121180">MKKLLLLFISALLAVSVQAQSNDKPGNWKLIVSDEYPADDVGVATYTVTTDFNADPTGVQDSRNAFQTALDKLGENRRGGTLFVPAGRYRISGKLYIPSGVTMRGEWKRPVKGQPIEGTILMVDSQGGNETESNSFITMEPSTALTYLSIWYPHQDPENIKPYPPTVLYGRDGVWGNEYCNVRHVTLVNSYSGIILSRSNGGGCPNIYDVYGTPLSRGIEIDNIADVGRFEWIHFSPDYWAGSGLEGAPKVGSAYADWIYQNGTGIVMRRNDWSYTCFIDIEGYNKGFCTGASKSGDGVPNGHNYGFNLRNCETGIYVNGVSSAGIMFTRAHIEDCENGVAVVSAEGPVQLYGCDISAKQAAIYTESGASPRVMLQQCAIRNGAVNCLGGDFIASDTDFDNGTPQIYIGSDARTILTGNRFAKTADIKNQSLFECRIDHTPVKTKPLPEFPEMKVPETKPARLALYNVLDFGAEPFVVTFNSSSNTTQLQSAISTGLSKAKDNTAAIQQALDKAASEGGGIVYLPGGRYKVMGNLTVPTGVELRGASDLGSVPRGQGSILEVYAGKGQPQGQSFLKLSAGSGLRGVSFDYPEQVSSLLPKMNEYPYCIQVTGKDVYIVNVGLRAAYNGVDLFTNKCDNHYVDYLAGHAFKNIIRVGGGSENGRVCNMQFNTIVYAAGSETKFGAWPNSLSADNGKAYDQNMNELRFITLGDCRKQILYNDFHYGCFEGIVFQADQGKAASGTSLGLGIDGAMNAMIFEALDNAGFNLINSQLVALEAKSTNYPDTRYLGTSSAFTGEVNLFGADFWGNPKHAMVVEGGNLNLNLTNFSSSGQTYYLNFPKSTGSATIHNANVSLKASFVNSGHEKQAAVTSTVTEVPSYTAKKMGVWENNLSMTLVFNSTDALINRSNWTITASHNNSNARNAIDGNTSTRWDTSASQSSGQWVIVNMQAPYKVNRVILDSSESPNDGPAAYDVFLKLNSSDAWEKVASGTNGSAVQIISFPERTASQIRVAQTGKKGNYWSIHEFYAACVEEVPTGISPEVAESVGEIYYHNGQLFWSGLNNDTNNRVEIVDLSGRRVFLQQATSNSLQLSGMQSGFYIVIVSDGTNVLRKKLFFKD</sequence>
<comment type="caution">
    <text evidence="3">The sequence shown here is derived from an EMBL/GenBank/DDBJ whole genome shotgun (WGS) entry which is preliminary data.</text>
</comment>
<feature type="domain" description="F5/8 type C" evidence="2">
    <location>
        <begin position="892"/>
        <end position="1011"/>
    </location>
</feature>